<dbReference type="Gene3D" id="3.30.530.20">
    <property type="match status" value="2"/>
</dbReference>
<name>A0A6J5GHH6_9BURK</name>
<evidence type="ECO:0000313" key="4">
    <source>
        <dbReference type="Proteomes" id="UP000494119"/>
    </source>
</evidence>
<organism evidence="3 4">
    <name type="scientific">Paraburkholderia caffeinitolerans</name>
    <dbReference type="NCBI Taxonomy" id="1723730"/>
    <lineage>
        <taxon>Bacteria</taxon>
        <taxon>Pseudomonadati</taxon>
        <taxon>Pseudomonadota</taxon>
        <taxon>Betaproteobacteria</taxon>
        <taxon>Burkholderiales</taxon>
        <taxon>Burkholderiaceae</taxon>
        <taxon>Paraburkholderia</taxon>
    </lineage>
</organism>
<sequence>MKTDHFIDVDASAEAAFRVCVEVERWPEIFPPCIDAVVLEETMRSQRVRLTARANDRIFTWESVRSIDRANCRVTFSQVRPAPLVKSMQGVWEFTPKGANGCRITLSHEFELHDDVSGRVEGVATSADAERFMRSTLHANSTRELEAIVTWLRRQAWRHEFSESVVMNASSRAIYDLLRDAENWPSLLPHCLAVDMRYEDPWNQEFTMTVKVDGNVEEIRSIRRLFGDSIEYFQPEPPPALTEHQGHWRLRDTGAGIEVTSSHAVVLNPSFFSAHCATEAKQIVERAINRNSLGTMQAILNKLGAHRE</sequence>
<dbReference type="InterPro" id="IPR023393">
    <property type="entry name" value="START-like_dom_sf"/>
</dbReference>
<comment type="similarity">
    <text evidence="1">Belongs to the ribosome association toxin RatA family.</text>
</comment>
<feature type="domain" description="Coenzyme Q-binding protein COQ10 START" evidence="2">
    <location>
        <begin position="168"/>
        <end position="270"/>
    </location>
</feature>
<dbReference type="RefSeq" id="WP_175197136.1">
    <property type="nucleotide sequence ID" value="NZ_CADIKL010000033.1"/>
</dbReference>
<gene>
    <name evidence="3" type="ORF">LMG28688_05236</name>
</gene>
<dbReference type="InterPro" id="IPR005031">
    <property type="entry name" value="COQ10_START"/>
</dbReference>
<feature type="domain" description="Coenzyme Q-binding protein COQ10 START" evidence="2">
    <location>
        <begin position="9"/>
        <end position="126"/>
    </location>
</feature>
<keyword evidence="4" id="KW-1185">Reference proteome</keyword>
<dbReference type="AlphaFoldDB" id="A0A6J5GHH6"/>
<evidence type="ECO:0000256" key="1">
    <source>
        <dbReference type="ARBA" id="ARBA00008918"/>
    </source>
</evidence>
<dbReference type="Proteomes" id="UP000494119">
    <property type="component" value="Unassembled WGS sequence"/>
</dbReference>
<dbReference type="Pfam" id="PF03364">
    <property type="entry name" value="Polyketide_cyc"/>
    <property type="match status" value="2"/>
</dbReference>
<accession>A0A6J5GHH6</accession>
<evidence type="ECO:0000313" key="3">
    <source>
        <dbReference type="EMBL" id="CAB3800767.1"/>
    </source>
</evidence>
<proteinExistence type="inferred from homology"/>
<reference evidence="3 4" key="1">
    <citation type="submission" date="2020-04" db="EMBL/GenBank/DDBJ databases">
        <authorList>
            <person name="De Canck E."/>
        </authorList>
    </citation>
    <scope>NUCLEOTIDE SEQUENCE [LARGE SCALE GENOMIC DNA]</scope>
    <source>
        <strain evidence="3 4">LMG 28688</strain>
    </source>
</reference>
<protein>
    <recommendedName>
        <fullName evidence="2">Coenzyme Q-binding protein COQ10 START domain-containing protein</fullName>
    </recommendedName>
</protein>
<dbReference type="EMBL" id="CADIKL010000033">
    <property type="protein sequence ID" value="CAB3800767.1"/>
    <property type="molecule type" value="Genomic_DNA"/>
</dbReference>
<dbReference type="CDD" id="cd08861">
    <property type="entry name" value="OtcD1_ARO-CYC_like"/>
    <property type="match status" value="1"/>
</dbReference>
<dbReference type="SUPFAM" id="SSF55961">
    <property type="entry name" value="Bet v1-like"/>
    <property type="match status" value="2"/>
</dbReference>
<evidence type="ECO:0000259" key="2">
    <source>
        <dbReference type="Pfam" id="PF03364"/>
    </source>
</evidence>